<evidence type="ECO:0000313" key="3">
    <source>
        <dbReference type="Proteomes" id="UP000595437"/>
    </source>
</evidence>
<reference evidence="3" key="1">
    <citation type="submission" date="2021-01" db="EMBL/GenBank/DDBJ databases">
        <title>Caligus Genome Assembly.</title>
        <authorList>
            <person name="Gallardo-Escarate C."/>
        </authorList>
    </citation>
    <scope>NUCLEOTIDE SEQUENCE [LARGE SCALE GENOMIC DNA]</scope>
</reference>
<organism evidence="2 3">
    <name type="scientific">Caligus rogercresseyi</name>
    <name type="common">Sea louse</name>
    <dbReference type="NCBI Taxonomy" id="217165"/>
    <lineage>
        <taxon>Eukaryota</taxon>
        <taxon>Metazoa</taxon>
        <taxon>Ecdysozoa</taxon>
        <taxon>Arthropoda</taxon>
        <taxon>Crustacea</taxon>
        <taxon>Multicrustacea</taxon>
        <taxon>Hexanauplia</taxon>
        <taxon>Copepoda</taxon>
        <taxon>Siphonostomatoida</taxon>
        <taxon>Caligidae</taxon>
        <taxon>Caligus</taxon>
    </lineage>
</organism>
<dbReference type="EMBL" id="CP045905">
    <property type="protein sequence ID" value="QQP36869.1"/>
    <property type="molecule type" value="Genomic_DNA"/>
</dbReference>
<gene>
    <name evidence="2" type="ORF">FKW44_022101</name>
</gene>
<dbReference type="AlphaFoldDB" id="A0A7T8GS91"/>
<name>A0A7T8GS91_CALRO</name>
<proteinExistence type="predicted"/>
<feature type="region of interest" description="Disordered" evidence="1">
    <location>
        <begin position="1"/>
        <end position="34"/>
    </location>
</feature>
<dbReference type="Proteomes" id="UP000595437">
    <property type="component" value="Chromosome 16"/>
</dbReference>
<protein>
    <submittedName>
        <fullName evidence="2">Uncharacterized protein</fullName>
    </submittedName>
</protein>
<accession>A0A7T8GS91</accession>
<evidence type="ECO:0000313" key="2">
    <source>
        <dbReference type="EMBL" id="QQP36869.1"/>
    </source>
</evidence>
<evidence type="ECO:0000256" key="1">
    <source>
        <dbReference type="SAM" id="MobiDB-lite"/>
    </source>
</evidence>
<feature type="compositionally biased region" description="Polar residues" evidence="1">
    <location>
        <begin position="14"/>
        <end position="23"/>
    </location>
</feature>
<keyword evidence="3" id="KW-1185">Reference proteome</keyword>
<sequence length="98" mass="10674">MTPPGASLDVRGGITSTSGTSLREQAFPPSTRWPPRRWPWRLGNVFTPATGAAVPGTRLVISSSPSEEAHEVHNFSSVPTWEGDSYFCMSRNICVELV</sequence>